<protein>
    <recommendedName>
        <fullName evidence="5">6-methylsalicylate decarboxylase</fullName>
        <ecNumber evidence="5">4.1.1.52</ecNumber>
    </recommendedName>
</protein>
<comment type="catalytic activity">
    <reaction evidence="4">
        <text>6-methylsalicylate + H(+) = 3-methylphenol + CO2</text>
        <dbReference type="Rhea" id="RHEA:23112"/>
        <dbReference type="ChEBI" id="CHEBI:15378"/>
        <dbReference type="ChEBI" id="CHEBI:16526"/>
        <dbReference type="ChEBI" id="CHEBI:17231"/>
        <dbReference type="ChEBI" id="CHEBI:36658"/>
        <dbReference type="EC" id="4.1.1.52"/>
    </reaction>
    <physiologicalReaction direction="left-to-right" evidence="4">
        <dbReference type="Rhea" id="RHEA:23113"/>
    </physiologicalReaction>
</comment>
<feature type="compositionally biased region" description="Low complexity" evidence="6">
    <location>
        <begin position="323"/>
        <end position="340"/>
    </location>
</feature>
<accession>A0ABS7QTV9</accession>
<dbReference type="Gene3D" id="3.20.20.140">
    <property type="entry name" value="Metal-dependent hydrolases"/>
    <property type="match status" value="1"/>
</dbReference>
<evidence type="ECO:0000256" key="1">
    <source>
        <dbReference type="ARBA" id="ARBA00022723"/>
    </source>
</evidence>
<feature type="domain" description="Amidohydrolase-related" evidence="7">
    <location>
        <begin position="8"/>
        <end position="287"/>
    </location>
</feature>
<dbReference type="PANTHER" id="PTHR21240">
    <property type="entry name" value="2-AMINO-3-CARBOXYLMUCONATE-6-SEMIALDEHYDE DECARBOXYLASE"/>
    <property type="match status" value="1"/>
</dbReference>
<dbReference type="EC" id="4.1.1.52" evidence="5"/>
<evidence type="ECO:0000259" key="7">
    <source>
        <dbReference type="Pfam" id="PF04909"/>
    </source>
</evidence>
<proteinExistence type="predicted"/>
<dbReference type="InterPro" id="IPR032466">
    <property type="entry name" value="Metal_Hydrolase"/>
</dbReference>
<dbReference type="SUPFAM" id="SSF51556">
    <property type="entry name" value="Metallo-dependent hydrolases"/>
    <property type="match status" value="1"/>
</dbReference>
<evidence type="ECO:0000313" key="8">
    <source>
        <dbReference type="EMBL" id="MBY8886627.1"/>
    </source>
</evidence>
<evidence type="ECO:0000256" key="4">
    <source>
        <dbReference type="ARBA" id="ARBA00036832"/>
    </source>
</evidence>
<reference evidence="8 9" key="1">
    <citation type="submission" date="2021-08" db="EMBL/GenBank/DDBJ databases">
        <title>Streptomyces sp. PTM05 isolated from lichen.</title>
        <authorList>
            <person name="Somphong A."/>
            <person name="Phongsopitanun W."/>
            <person name="Tanasupawat S."/>
        </authorList>
    </citation>
    <scope>NUCLEOTIDE SEQUENCE [LARGE SCALE GENOMIC DNA]</scope>
    <source>
        <strain evidence="8 9">Ptm05</strain>
    </source>
</reference>
<sequence length="340" mass="36978">MTVDGWVNVHAHFTPPITEQERTARWEAMRAQHFMAPRPHHWSPRATLDYMDRTGIAMQMLSNIPRKLEELRASNDYGAQVVAEHPSRFGLLAALPTDDPEAALAEIERAGTDLRADGYAVSAAYNGVSLGDERLEPVWAELDRRRAVVFAHPNAYAPARSWHPIPLVEVAFETARSVVDMLYAGVFRRHPHVTLILAHAGGALPALSGRLGLLGTEAWVPNPQRITREEIRRHLGRLYLDTAASGADSALAPALTMVPRDHLVYGADCGVPCSTEATMAADIEALRHSGVLVGDEADELGRRALELFPSAAQRVRQQSGIRPPGATASTAATAAPTAPW</sequence>
<keyword evidence="3" id="KW-0456">Lyase</keyword>
<evidence type="ECO:0000256" key="2">
    <source>
        <dbReference type="ARBA" id="ARBA00022833"/>
    </source>
</evidence>
<dbReference type="RefSeq" id="WP_222979020.1">
    <property type="nucleotide sequence ID" value="NZ_JAINVZ010000011.1"/>
</dbReference>
<name>A0ABS7QTV9_9ACTN</name>
<gene>
    <name evidence="8" type="ORF">K7472_17390</name>
</gene>
<dbReference type="Proteomes" id="UP001198565">
    <property type="component" value="Unassembled WGS sequence"/>
</dbReference>
<feature type="region of interest" description="Disordered" evidence="6">
    <location>
        <begin position="315"/>
        <end position="340"/>
    </location>
</feature>
<keyword evidence="2" id="KW-0862">Zinc</keyword>
<dbReference type="InterPro" id="IPR006680">
    <property type="entry name" value="Amidohydro-rel"/>
</dbReference>
<evidence type="ECO:0000256" key="6">
    <source>
        <dbReference type="SAM" id="MobiDB-lite"/>
    </source>
</evidence>
<dbReference type="EMBL" id="JAINVZ010000011">
    <property type="protein sequence ID" value="MBY8886627.1"/>
    <property type="molecule type" value="Genomic_DNA"/>
</dbReference>
<keyword evidence="1" id="KW-0479">Metal-binding</keyword>
<comment type="caution">
    <text evidence="8">The sequence shown here is derived from an EMBL/GenBank/DDBJ whole genome shotgun (WGS) entry which is preliminary data.</text>
</comment>
<keyword evidence="9" id="KW-1185">Reference proteome</keyword>
<dbReference type="PANTHER" id="PTHR21240:SF29">
    <property type="entry name" value="AMIDOHYDROLASE-RELATED DOMAIN-CONTAINING PROTEIN"/>
    <property type="match status" value="1"/>
</dbReference>
<organism evidence="8 9">
    <name type="scientific">Streptantibioticus parmotrematis</name>
    <dbReference type="NCBI Taxonomy" id="2873249"/>
    <lineage>
        <taxon>Bacteria</taxon>
        <taxon>Bacillati</taxon>
        <taxon>Actinomycetota</taxon>
        <taxon>Actinomycetes</taxon>
        <taxon>Kitasatosporales</taxon>
        <taxon>Streptomycetaceae</taxon>
        <taxon>Streptantibioticus</taxon>
    </lineage>
</organism>
<evidence type="ECO:0000256" key="5">
    <source>
        <dbReference type="ARBA" id="ARBA00038889"/>
    </source>
</evidence>
<evidence type="ECO:0000256" key="3">
    <source>
        <dbReference type="ARBA" id="ARBA00023239"/>
    </source>
</evidence>
<dbReference type="InterPro" id="IPR032465">
    <property type="entry name" value="ACMSD"/>
</dbReference>
<dbReference type="Pfam" id="PF04909">
    <property type="entry name" value="Amidohydro_2"/>
    <property type="match status" value="1"/>
</dbReference>
<evidence type="ECO:0000313" key="9">
    <source>
        <dbReference type="Proteomes" id="UP001198565"/>
    </source>
</evidence>